<name>A0A3B1C8V3_9ZZZZ</name>
<protein>
    <submittedName>
        <fullName evidence="1">Uncharacterized protein</fullName>
    </submittedName>
</protein>
<dbReference type="AlphaFoldDB" id="A0A3B1C8V3"/>
<proteinExistence type="predicted"/>
<organism evidence="1">
    <name type="scientific">hydrothermal vent metagenome</name>
    <dbReference type="NCBI Taxonomy" id="652676"/>
    <lineage>
        <taxon>unclassified sequences</taxon>
        <taxon>metagenomes</taxon>
        <taxon>ecological metagenomes</taxon>
    </lineage>
</organism>
<accession>A0A3B1C8V3</accession>
<sequence>DKSNFYLNETLRLNPSYRPASDMLATLSMGMNNE</sequence>
<dbReference type="EMBL" id="UOGD01000167">
    <property type="protein sequence ID" value="VAX20384.1"/>
    <property type="molecule type" value="Genomic_DNA"/>
</dbReference>
<gene>
    <name evidence="1" type="ORF">MNBD_IGNAVI01-520</name>
</gene>
<feature type="non-terminal residue" evidence="1">
    <location>
        <position position="1"/>
    </location>
</feature>
<reference evidence="1" key="1">
    <citation type="submission" date="2018-06" db="EMBL/GenBank/DDBJ databases">
        <authorList>
            <person name="Zhirakovskaya E."/>
        </authorList>
    </citation>
    <scope>NUCLEOTIDE SEQUENCE</scope>
</reference>
<evidence type="ECO:0000313" key="1">
    <source>
        <dbReference type="EMBL" id="VAX20384.1"/>
    </source>
</evidence>